<comment type="caution">
    <text evidence="3">The sequence shown here is derived from an EMBL/GenBank/DDBJ whole genome shotgun (WGS) entry which is preliminary data.</text>
</comment>
<dbReference type="GO" id="GO:0016787">
    <property type="term" value="F:hydrolase activity"/>
    <property type="evidence" value="ECO:0007669"/>
    <property type="project" value="InterPro"/>
</dbReference>
<gene>
    <name evidence="3" type="ORF">DDE18_02610</name>
</gene>
<dbReference type="OrthoDB" id="58809at2"/>
<sequence>MRRTHLSLATALAAVALAPAVTAAADTGKDDPSSYVFGVIGDVPYGADQVAAFPGWIDQISADPDVRFVAHVGDIKNGSSVCSDEYFDFIRTQFDRLDTPLVFTPGDNEWTDCHRLNNGPYDPYERLDALRATFFPEPGVTLGARTMKVDAQPGFPENVDWRAAEVTFTTAHVVGSNNGMSPWTGASEPNARQVAEVAARNEANIAQLREAFAEAEQRDDRAVVVFQQADMFDPTYTPTFADVYAFKSWVQALVDESEAFGRPVYLIDGDSHVYNVDRPLAAGSKWLGLYGVDGAADNLTRITVDGSSNNTDWLEVRVHRSGSEVLTWEQVPYR</sequence>
<reference evidence="3 4" key="1">
    <citation type="submission" date="2018-04" db="EMBL/GenBank/DDBJ databases">
        <title>Genome of Nocardioides gansuensis WSJ-1.</title>
        <authorList>
            <person name="Wu S."/>
            <person name="Wang G."/>
        </authorList>
    </citation>
    <scope>NUCLEOTIDE SEQUENCE [LARGE SCALE GENOMIC DNA]</scope>
    <source>
        <strain evidence="3 4">WSJ-1</strain>
    </source>
</reference>
<dbReference type="Pfam" id="PF00149">
    <property type="entry name" value="Metallophos"/>
    <property type="match status" value="1"/>
</dbReference>
<organism evidence="3 4">
    <name type="scientific">Nocardioides gansuensis</name>
    <dbReference type="NCBI Taxonomy" id="2138300"/>
    <lineage>
        <taxon>Bacteria</taxon>
        <taxon>Bacillati</taxon>
        <taxon>Actinomycetota</taxon>
        <taxon>Actinomycetes</taxon>
        <taxon>Propionibacteriales</taxon>
        <taxon>Nocardioidaceae</taxon>
        <taxon>Nocardioides</taxon>
    </lineage>
</organism>
<proteinExistence type="predicted"/>
<feature type="signal peptide" evidence="1">
    <location>
        <begin position="1"/>
        <end position="23"/>
    </location>
</feature>
<evidence type="ECO:0000259" key="2">
    <source>
        <dbReference type="Pfam" id="PF00149"/>
    </source>
</evidence>
<evidence type="ECO:0000313" key="4">
    <source>
        <dbReference type="Proteomes" id="UP000246018"/>
    </source>
</evidence>
<dbReference type="AlphaFoldDB" id="A0A2T8FFN0"/>
<evidence type="ECO:0000256" key="1">
    <source>
        <dbReference type="SAM" id="SignalP"/>
    </source>
</evidence>
<feature type="domain" description="Calcineurin-like phosphoesterase" evidence="2">
    <location>
        <begin position="37"/>
        <end position="122"/>
    </location>
</feature>
<name>A0A2T8FFN0_9ACTN</name>
<dbReference type="RefSeq" id="WP_116570647.1">
    <property type="nucleotide sequence ID" value="NZ_QDGZ01000001.1"/>
</dbReference>
<dbReference type="InterPro" id="IPR029052">
    <property type="entry name" value="Metallo-depent_PP-like"/>
</dbReference>
<dbReference type="SUPFAM" id="SSF56300">
    <property type="entry name" value="Metallo-dependent phosphatases"/>
    <property type="match status" value="1"/>
</dbReference>
<accession>A0A2T8FFN0</accession>
<keyword evidence="1" id="KW-0732">Signal</keyword>
<keyword evidence="4" id="KW-1185">Reference proteome</keyword>
<dbReference type="Proteomes" id="UP000246018">
    <property type="component" value="Unassembled WGS sequence"/>
</dbReference>
<evidence type="ECO:0000313" key="3">
    <source>
        <dbReference type="EMBL" id="PVG84514.1"/>
    </source>
</evidence>
<feature type="chain" id="PRO_5039169227" description="Calcineurin-like phosphoesterase domain-containing protein" evidence="1">
    <location>
        <begin position="24"/>
        <end position="334"/>
    </location>
</feature>
<dbReference type="EMBL" id="QDGZ01000001">
    <property type="protein sequence ID" value="PVG84514.1"/>
    <property type="molecule type" value="Genomic_DNA"/>
</dbReference>
<dbReference type="InterPro" id="IPR004843">
    <property type="entry name" value="Calcineurin-like_PHP"/>
</dbReference>
<protein>
    <recommendedName>
        <fullName evidence="2">Calcineurin-like phosphoesterase domain-containing protein</fullName>
    </recommendedName>
</protein>